<evidence type="ECO:0000313" key="2">
    <source>
        <dbReference type="EMBL" id="VUE36323.1"/>
    </source>
</evidence>
<dbReference type="KEGG" id="vg:40100695"/>
<evidence type="ECO:0000313" key="3">
    <source>
        <dbReference type="Proteomes" id="UP000240931"/>
    </source>
</evidence>
<dbReference type="OrthoDB" id="7022at10239"/>
<dbReference type="Proteomes" id="UP000240931">
    <property type="component" value="Segment"/>
</dbReference>
<evidence type="ECO:0000313" key="1">
    <source>
        <dbReference type="EMBL" id="SOK58554.1"/>
    </source>
</evidence>
<dbReference type="GeneID" id="40100695"/>
<proteinExistence type="predicted"/>
<reference evidence="2 4" key="3">
    <citation type="submission" date="2019-06" db="EMBL/GenBank/DDBJ databases">
        <authorList>
            <person name="Bower L."/>
            <person name="Leinonen R."/>
        </authorList>
    </citation>
    <scope>NUCLEOTIDE SEQUENCE [LARGE SCALE GENOMIC DNA]</scope>
</reference>
<protein>
    <submittedName>
        <fullName evidence="1">Uncharacterized protein</fullName>
    </submittedName>
</protein>
<reference evidence="1" key="2">
    <citation type="submission" date="2017-10" db="EMBL/GenBank/DDBJ databases">
        <authorList>
            <person name="Banno H."/>
            <person name="Chua N.-H."/>
        </authorList>
    </citation>
    <scope>NUCLEOTIDE SEQUENCE [LARGE SCALE GENOMIC DNA]</scope>
</reference>
<keyword evidence="3" id="KW-1185">Reference proteome</keyword>
<reference evidence="3" key="1">
    <citation type="submission" date="2017-10" db="EMBL/GenBank/DDBJ databases">
        <authorList>
            <person name="Skurnik M."/>
        </authorList>
    </citation>
    <scope>NUCLEOTIDE SEQUENCE [LARGE SCALE GENOMIC DNA]</scope>
</reference>
<organism evidence="1 3">
    <name type="scientific">Yersinia phage fHe-Yen9-04</name>
    <dbReference type="NCBI Taxonomy" id="2052742"/>
    <lineage>
        <taxon>Viruses</taxon>
        <taxon>Duplodnaviria</taxon>
        <taxon>Heunggongvirae</taxon>
        <taxon>Uroviricota</taxon>
        <taxon>Caudoviricetes</taxon>
        <taxon>Eneladusvirus</taxon>
        <taxon>Eneladusvirus Yen904</taxon>
    </lineage>
</organism>
<accession>A0A2C9CX28</accession>
<dbReference type="Proteomes" id="UP000317227">
    <property type="component" value="Segment"/>
</dbReference>
<sequence>MFDFTGLPTSSLEEEEVTTSQIKLDMNLLLEKIDMADYGYYDSLSDKEKKHFQPYIVLRWASSLDDSVQVTYTAKKIENVFSKWSAGGKDALNELKDEFNNSGSGTCISVAKYEHAKYDWRIKFAVKDIESAKSIIEYMKEFGITGHEIISLIDSTTIKNHLIILNEMVNQNFWEMKNHPELVYQLMCSVSEMIGPQKRAHNWISHCKGLKNVDKMIFDIIKLTQPETIAVQMNEAEYKILLNSYTKETFEDLIKELGTGESEMKTLLKHFKAEKEKYGKNN</sequence>
<evidence type="ECO:0000313" key="4">
    <source>
        <dbReference type="Proteomes" id="UP000317227"/>
    </source>
</evidence>
<dbReference type="EMBL" id="LT960551">
    <property type="protein sequence ID" value="SOK58554.1"/>
    <property type="molecule type" value="Genomic_DNA"/>
</dbReference>
<dbReference type="RefSeq" id="YP_009623887.1">
    <property type="nucleotide sequence ID" value="NC_042116.1"/>
</dbReference>
<dbReference type="EMBL" id="LR596615">
    <property type="protein sequence ID" value="VUE36323.1"/>
    <property type="molecule type" value="Genomic_DNA"/>
</dbReference>
<name>A0A2C9CX28_9CAUD</name>
<gene>
    <name evidence="1" type="primary">g277</name>
</gene>